<name>S6CT92_9EURY</name>
<keyword evidence="3" id="KW-1185">Reference proteome</keyword>
<dbReference type="InterPro" id="IPR058309">
    <property type="entry name" value="DUF7996"/>
</dbReference>
<organism evidence="2 3">
    <name type="scientific">Halorhabdus tiamatea SARL4B</name>
    <dbReference type="NCBI Taxonomy" id="1033806"/>
    <lineage>
        <taxon>Archaea</taxon>
        <taxon>Methanobacteriati</taxon>
        <taxon>Methanobacteriota</taxon>
        <taxon>Stenosarchaea group</taxon>
        <taxon>Halobacteria</taxon>
        <taxon>Halobacteriales</taxon>
        <taxon>Haloarculaceae</taxon>
        <taxon>Halorhabdus</taxon>
    </lineage>
</organism>
<evidence type="ECO:0000313" key="3">
    <source>
        <dbReference type="Proteomes" id="UP000015381"/>
    </source>
</evidence>
<keyword evidence="1" id="KW-1133">Transmembrane helix</keyword>
<evidence type="ECO:0000256" key="1">
    <source>
        <dbReference type="SAM" id="Phobius"/>
    </source>
</evidence>
<evidence type="ECO:0000313" key="2">
    <source>
        <dbReference type="EMBL" id="CCQ33419.1"/>
    </source>
</evidence>
<dbReference type="HOGENOM" id="CLU_193443_0_0_2"/>
<accession>S6CT92</accession>
<dbReference type="EMBL" id="HF571520">
    <property type="protein sequence ID" value="CCQ33419.1"/>
    <property type="molecule type" value="Genomic_DNA"/>
</dbReference>
<reference evidence="2 3" key="1">
    <citation type="journal article" date="2014" name="Environ. Microbiol.">
        <title>Halorhabdus tiamatea: proteogenomics and glycosidase activity measurements identify the first cultivated euryarchaeon from a deep-sea anoxic brine lake as potential polysaccharide degrader.</title>
        <authorList>
            <person name="Werner J."/>
            <person name="Ferrer M."/>
            <person name="Michel G."/>
            <person name="Mann A.J."/>
            <person name="Huang S."/>
            <person name="Juarez S."/>
            <person name="Ciordia S."/>
            <person name="Albar J.P."/>
            <person name="Alcaide M."/>
            <person name="La Cono V."/>
            <person name="Yakimov M.M."/>
            <person name="Antunes A."/>
            <person name="Taborda M."/>
            <person name="Da Costa M.S."/>
            <person name="Amann R.I."/>
            <person name="Gloeckner F.O."/>
            <person name="Golyshina O.V."/>
            <person name="Golyshin P.N."/>
            <person name="Teeling H."/>
        </authorList>
    </citation>
    <scope>NUCLEOTIDE SEQUENCE [LARGE SCALE GENOMIC DNA]</scope>
    <source>
        <strain evidence="3">SARL4B</strain>
    </source>
</reference>
<keyword evidence="1" id="KW-0812">Transmembrane</keyword>
<gene>
    <name evidence="2" type="ORF">HTIA_1285</name>
</gene>
<dbReference type="Proteomes" id="UP000015381">
    <property type="component" value="Chromosome I"/>
</dbReference>
<feature type="transmembrane region" description="Helical" evidence="1">
    <location>
        <begin position="29"/>
        <end position="47"/>
    </location>
</feature>
<keyword evidence="1" id="KW-0472">Membrane</keyword>
<dbReference type="AlphaFoldDB" id="S6CT92"/>
<proteinExistence type="predicted"/>
<dbReference type="Pfam" id="PF25959">
    <property type="entry name" value="DUF7996"/>
    <property type="match status" value="1"/>
</dbReference>
<dbReference type="KEGG" id="hti:HTIA_1285"/>
<sequence length="55" mass="5760">MAILVGGVVGFGLADYALTSAGYGTAGMVVWGGGYLATMFVVWYGWVRHLDMTGI</sequence>
<protein>
    <submittedName>
        <fullName evidence="2">Uncharacterized protein</fullName>
    </submittedName>
</protein>